<dbReference type="EMBL" id="CABDUW010002719">
    <property type="protein sequence ID" value="VTJ87792.1"/>
    <property type="molecule type" value="Genomic_DNA"/>
</dbReference>
<dbReference type="Proteomes" id="UP000335636">
    <property type="component" value="Unassembled WGS sequence"/>
</dbReference>
<reference evidence="1" key="1">
    <citation type="submission" date="2019-04" db="EMBL/GenBank/DDBJ databases">
        <authorList>
            <person name="Alioto T."/>
            <person name="Alioto T."/>
        </authorList>
    </citation>
    <scope>NUCLEOTIDE SEQUENCE [LARGE SCALE GENOMIC DNA]</scope>
</reference>
<protein>
    <submittedName>
        <fullName evidence="1">Uncharacterized protein</fullName>
    </submittedName>
</protein>
<proteinExistence type="predicted"/>
<comment type="caution">
    <text evidence="1">The sequence shown here is derived from an EMBL/GenBank/DDBJ whole genome shotgun (WGS) entry which is preliminary data.</text>
</comment>
<name>A0A5E4D3F2_MARMO</name>
<gene>
    <name evidence="1" type="ORF">MONAX_5E045560</name>
</gene>
<organism evidence="1 2">
    <name type="scientific">Marmota monax</name>
    <name type="common">Woodchuck</name>
    <dbReference type="NCBI Taxonomy" id="9995"/>
    <lineage>
        <taxon>Eukaryota</taxon>
        <taxon>Metazoa</taxon>
        <taxon>Chordata</taxon>
        <taxon>Craniata</taxon>
        <taxon>Vertebrata</taxon>
        <taxon>Euteleostomi</taxon>
        <taxon>Mammalia</taxon>
        <taxon>Eutheria</taxon>
        <taxon>Euarchontoglires</taxon>
        <taxon>Glires</taxon>
        <taxon>Rodentia</taxon>
        <taxon>Sciuromorpha</taxon>
        <taxon>Sciuridae</taxon>
        <taxon>Xerinae</taxon>
        <taxon>Marmotini</taxon>
        <taxon>Marmota</taxon>
    </lineage>
</organism>
<keyword evidence="2" id="KW-1185">Reference proteome</keyword>
<sequence length="81" mass="8710">MVFESVVVDVLNRFLGDYVVNLDTSQLSLGIWKGKEAAANIRLACLRGPRCLHRVVPSWGLGLLASPALPPAAVRLAVQVT</sequence>
<dbReference type="AlphaFoldDB" id="A0A5E4D3F2"/>
<accession>A0A5E4D3F2</accession>
<evidence type="ECO:0000313" key="1">
    <source>
        <dbReference type="EMBL" id="VTJ87792.1"/>
    </source>
</evidence>
<evidence type="ECO:0000313" key="2">
    <source>
        <dbReference type="Proteomes" id="UP000335636"/>
    </source>
</evidence>